<keyword evidence="2" id="KW-1185">Reference proteome</keyword>
<evidence type="ECO:0000313" key="2">
    <source>
        <dbReference type="Proteomes" id="UP000054011"/>
    </source>
</evidence>
<protein>
    <submittedName>
        <fullName evidence="1">Uncharacterized protein</fullName>
    </submittedName>
</protein>
<evidence type="ECO:0000313" key="1">
    <source>
        <dbReference type="EMBL" id="KUH40647.1"/>
    </source>
</evidence>
<accession>A0A100YAG6</accession>
<dbReference type="InterPro" id="IPR046151">
    <property type="entry name" value="DUF6153"/>
</dbReference>
<dbReference type="EMBL" id="LNSV01000001">
    <property type="protein sequence ID" value="KUH40647.1"/>
    <property type="molecule type" value="Genomic_DNA"/>
</dbReference>
<dbReference type="Proteomes" id="UP000054011">
    <property type="component" value="Unassembled WGS sequence"/>
</dbReference>
<dbReference type="AlphaFoldDB" id="A0A100YAG6"/>
<dbReference type="Pfam" id="PF19650">
    <property type="entry name" value="DUF6153"/>
    <property type="match status" value="1"/>
</dbReference>
<proteinExistence type="predicted"/>
<sequence>MASTRTVTSRHPVGCLLSSLVLAVLAGVLGMHGLVPGSMPVAAAHTGHHTAPATAAEVPRLVGDCSHSDGGAGHVAHADGTCAAAGTGSAYTPPALTATVSAVPTAVAPGDGLRASTASGRGPPDLSELQLLRI</sequence>
<name>A0A100YAG6_9ACTN</name>
<comment type="caution">
    <text evidence="1">The sequence shown here is derived from an EMBL/GenBank/DDBJ whole genome shotgun (WGS) entry which is preliminary data.</text>
</comment>
<dbReference type="RefSeq" id="WP_058939997.1">
    <property type="nucleotide sequence ID" value="NZ_LNSV01000001.1"/>
</dbReference>
<organism evidence="1 2">
    <name type="scientific">Streptomyces kanasensis</name>
    <dbReference type="NCBI Taxonomy" id="936756"/>
    <lineage>
        <taxon>Bacteria</taxon>
        <taxon>Bacillati</taxon>
        <taxon>Actinomycetota</taxon>
        <taxon>Actinomycetes</taxon>
        <taxon>Kitasatosporales</taxon>
        <taxon>Streptomycetaceae</taxon>
        <taxon>Streptomyces</taxon>
    </lineage>
</organism>
<gene>
    <name evidence="1" type="ORF">ATE80_00120</name>
</gene>
<reference evidence="1 2" key="1">
    <citation type="submission" date="2015-11" db="EMBL/GenBank/DDBJ databases">
        <title>Genome-wide analysis reveals the secondary metabolome in Streptomyces kanasensis ZX01.</title>
        <authorList>
            <person name="Zhang G."/>
            <person name="Han L."/>
            <person name="Feng J."/>
            <person name="Zhang X."/>
        </authorList>
    </citation>
    <scope>NUCLEOTIDE SEQUENCE [LARGE SCALE GENOMIC DNA]</scope>
    <source>
        <strain evidence="1 2">ZX01</strain>
    </source>
</reference>